<organism evidence="1 2">
    <name type="scientific">Candidatus Argoarchaeum ethanivorans</name>
    <dbReference type="NCBI Taxonomy" id="2608793"/>
    <lineage>
        <taxon>Archaea</taxon>
        <taxon>Methanobacteriati</taxon>
        <taxon>Methanobacteriota</taxon>
        <taxon>Stenosarchaea group</taxon>
        <taxon>Methanomicrobia</taxon>
        <taxon>Methanosarcinales</taxon>
        <taxon>Methanosarcinales incertae sedis</taxon>
        <taxon>GOM Arc I cluster</taxon>
        <taxon>Candidatus Argoarchaeum</taxon>
    </lineage>
</organism>
<gene>
    <name evidence="1" type="ORF">FFODKBPE_00258</name>
</gene>
<proteinExistence type="predicted"/>
<accession>A0A811T8L0</accession>
<dbReference type="SUPFAM" id="SSF52540">
    <property type="entry name" value="P-loop containing nucleoside triphosphate hydrolases"/>
    <property type="match status" value="1"/>
</dbReference>
<dbReference type="EMBL" id="CAJHIP010000006">
    <property type="protein sequence ID" value="CAD6492030.1"/>
    <property type="molecule type" value="Genomic_DNA"/>
</dbReference>
<protein>
    <submittedName>
        <fullName evidence="1">Uncharacterized protein</fullName>
    </submittedName>
</protein>
<dbReference type="Proteomes" id="UP000603056">
    <property type="component" value="Unassembled WGS sequence"/>
</dbReference>
<dbReference type="InterPro" id="IPR027417">
    <property type="entry name" value="P-loop_NTPase"/>
</dbReference>
<evidence type="ECO:0000313" key="1">
    <source>
        <dbReference type="EMBL" id="CAD6492030.1"/>
    </source>
</evidence>
<evidence type="ECO:0000313" key="2">
    <source>
        <dbReference type="Proteomes" id="UP000603056"/>
    </source>
</evidence>
<dbReference type="Gene3D" id="3.40.50.300">
    <property type="entry name" value="P-loop containing nucleotide triphosphate hydrolases"/>
    <property type="match status" value="1"/>
</dbReference>
<dbReference type="AlphaFoldDB" id="A0A811T8L0"/>
<comment type="caution">
    <text evidence="1">The sequence shown here is derived from an EMBL/GenBank/DDBJ whole genome shotgun (WGS) entry which is preliminary data.</text>
</comment>
<name>A0A811T8L0_9EURY</name>
<reference evidence="1" key="1">
    <citation type="submission" date="2020-10" db="EMBL/GenBank/DDBJ databases">
        <authorList>
            <person name="Hahn C.J."/>
            <person name="Laso-Perez R."/>
            <person name="Vulcano F."/>
            <person name="Vaziourakis K.-M."/>
            <person name="Stokke R."/>
            <person name="Steen I.H."/>
            <person name="Teske A."/>
            <person name="Boetius A."/>
            <person name="Liebeke M."/>
            <person name="Amann R."/>
            <person name="Knittel K."/>
        </authorList>
    </citation>
    <scope>NUCLEOTIDE SEQUENCE</scope>
    <source>
        <strain evidence="1">Gfbio:e3339647-f889-4370-9287-4fb5cb688e4c:AG394J04_GoMArc1</strain>
    </source>
</reference>
<sequence>MEISETINTSRHTKQEAAKILKDKLSETAILILVGPQGGGKTTVAIESLDENTGAIFEGRVRAAQPVIMIRKDAVKKLKNLVVEHRPLPIYEGDQQLYTEITAYDAIRATIENIFDILELGEIELATKISSIAKEHGIDTRIIELIAEPDELRIRRKYRKDDAKARLSTLIYKEKKYHIDSDILSIQGAKILDIINRDRVGAFSDDEISRTTDDFGKTIQTDGKTIAECLKILIQTSKQEKREAGFLVLHKYKHERIISDIILAGEHSTIGVTLLEVYVGFRQKGGILGIQEVYKPDIVGVIEVIHSHHGDGELLSTEDRGAAGRFGIIVTVIGANGRIDSTHYPRKETLQGIMHEEQKTEK</sequence>